<gene>
    <name evidence="8" type="ORF">EMPS_06041</name>
</gene>
<evidence type="ECO:0000313" key="9">
    <source>
        <dbReference type="Proteomes" id="UP000827284"/>
    </source>
</evidence>
<dbReference type="InterPro" id="IPR040144">
    <property type="entry name" value="RAP1GDS1"/>
</dbReference>
<keyword evidence="4" id="KW-0963">Cytoplasm</keyword>
<comment type="subcellular location">
    <subcellularLocation>
        <location evidence="3">Cytoplasm</location>
        <location evidence="3">Cytosol</location>
    </subcellularLocation>
    <subcellularLocation>
        <location evidence="2">Endoplasmic reticulum</location>
    </subcellularLocation>
    <subcellularLocation>
        <location evidence="1">Mitochondrion</location>
    </subcellularLocation>
</comment>
<protein>
    <recommendedName>
        <fullName evidence="10">ARM repeat-containing protein</fullName>
    </recommendedName>
</protein>
<dbReference type="SUPFAM" id="SSF48371">
    <property type="entry name" value="ARM repeat"/>
    <property type="match status" value="1"/>
</dbReference>
<dbReference type="GO" id="GO:0005739">
    <property type="term" value="C:mitochondrion"/>
    <property type="evidence" value="ECO:0007669"/>
    <property type="project" value="UniProtKB-SubCell"/>
</dbReference>
<dbReference type="InterPro" id="IPR000225">
    <property type="entry name" value="Armadillo"/>
</dbReference>
<dbReference type="Proteomes" id="UP000827284">
    <property type="component" value="Unassembled WGS sequence"/>
</dbReference>
<dbReference type="Gene3D" id="1.25.10.10">
    <property type="entry name" value="Leucine-rich Repeat Variant"/>
    <property type="match status" value="2"/>
</dbReference>
<evidence type="ECO:0008006" key="10">
    <source>
        <dbReference type="Google" id="ProtNLM"/>
    </source>
</evidence>
<reference evidence="8" key="1">
    <citation type="submission" date="2021-11" db="EMBL/GenBank/DDBJ databases">
        <authorList>
            <person name="Herlambang A."/>
            <person name="Guo Y."/>
            <person name="Takashima Y."/>
            <person name="Nishizawa T."/>
        </authorList>
    </citation>
    <scope>NUCLEOTIDE SEQUENCE</scope>
    <source>
        <strain evidence="8">E1425</strain>
    </source>
</reference>
<dbReference type="GO" id="GO:0005829">
    <property type="term" value="C:cytosol"/>
    <property type="evidence" value="ECO:0007669"/>
    <property type="project" value="UniProtKB-SubCell"/>
</dbReference>
<dbReference type="GO" id="GO:0005085">
    <property type="term" value="F:guanyl-nucleotide exchange factor activity"/>
    <property type="evidence" value="ECO:0007669"/>
    <property type="project" value="InterPro"/>
</dbReference>
<accession>A0A9P3HC49</accession>
<feature type="repeat" description="ARM" evidence="7">
    <location>
        <begin position="224"/>
        <end position="272"/>
    </location>
</feature>
<dbReference type="InterPro" id="IPR011989">
    <property type="entry name" value="ARM-like"/>
</dbReference>
<comment type="caution">
    <text evidence="8">The sequence shown here is derived from an EMBL/GenBank/DDBJ whole genome shotgun (WGS) entry which is preliminary data.</text>
</comment>
<evidence type="ECO:0000256" key="2">
    <source>
        <dbReference type="ARBA" id="ARBA00004240"/>
    </source>
</evidence>
<keyword evidence="5" id="KW-0256">Endoplasmic reticulum</keyword>
<evidence type="ECO:0000256" key="3">
    <source>
        <dbReference type="ARBA" id="ARBA00004514"/>
    </source>
</evidence>
<dbReference type="InterPro" id="IPR016024">
    <property type="entry name" value="ARM-type_fold"/>
</dbReference>
<evidence type="ECO:0000256" key="6">
    <source>
        <dbReference type="ARBA" id="ARBA00023128"/>
    </source>
</evidence>
<reference evidence="8" key="2">
    <citation type="journal article" date="2022" name="Microbiol. Resour. Announc.">
        <title>Whole-Genome Sequence of Entomortierella parvispora E1425, a Mucoromycotan Fungus Associated with Burkholderiaceae-Related Endosymbiotic Bacteria.</title>
        <authorList>
            <person name="Herlambang A."/>
            <person name="Guo Y."/>
            <person name="Takashima Y."/>
            <person name="Narisawa K."/>
            <person name="Ohta H."/>
            <person name="Nishizawa T."/>
        </authorList>
    </citation>
    <scope>NUCLEOTIDE SEQUENCE</scope>
    <source>
        <strain evidence="8">E1425</strain>
    </source>
</reference>
<organism evidence="8 9">
    <name type="scientific">Entomortierella parvispora</name>
    <dbReference type="NCBI Taxonomy" id="205924"/>
    <lineage>
        <taxon>Eukaryota</taxon>
        <taxon>Fungi</taxon>
        <taxon>Fungi incertae sedis</taxon>
        <taxon>Mucoromycota</taxon>
        <taxon>Mortierellomycotina</taxon>
        <taxon>Mortierellomycetes</taxon>
        <taxon>Mortierellales</taxon>
        <taxon>Mortierellaceae</taxon>
        <taxon>Entomortierella</taxon>
    </lineage>
</organism>
<dbReference type="PROSITE" id="PS50176">
    <property type="entry name" value="ARM_REPEAT"/>
    <property type="match status" value="2"/>
</dbReference>
<dbReference type="GO" id="GO:0005783">
    <property type="term" value="C:endoplasmic reticulum"/>
    <property type="evidence" value="ECO:0007669"/>
    <property type="project" value="UniProtKB-SubCell"/>
</dbReference>
<dbReference type="AlphaFoldDB" id="A0A9P3HC49"/>
<keyword evidence="6" id="KW-0496">Mitochondrion</keyword>
<name>A0A9P3HC49_9FUNG</name>
<evidence type="ECO:0000256" key="1">
    <source>
        <dbReference type="ARBA" id="ARBA00004173"/>
    </source>
</evidence>
<keyword evidence="9" id="KW-1185">Reference proteome</keyword>
<evidence type="ECO:0000256" key="5">
    <source>
        <dbReference type="ARBA" id="ARBA00022824"/>
    </source>
</evidence>
<evidence type="ECO:0000313" key="8">
    <source>
        <dbReference type="EMBL" id="GJJ73683.1"/>
    </source>
</evidence>
<dbReference type="EMBL" id="BQFW01000008">
    <property type="protein sequence ID" value="GJJ73683.1"/>
    <property type="molecule type" value="Genomic_DNA"/>
</dbReference>
<dbReference type="OrthoDB" id="26149at2759"/>
<proteinExistence type="predicted"/>
<dbReference type="SMART" id="SM00185">
    <property type="entry name" value="ARM"/>
    <property type="match status" value="9"/>
</dbReference>
<feature type="repeat" description="ARM" evidence="7">
    <location>
        <begin position="374"/>
        <end position="417"/>
    </location>
</feature>
<sequence>MMSANNTDATPQDDASFASLVQDIQLSAQAADPTSVEAHIPRLVSQLESAKTQLKAGEHSDALWDQVANDFQFFGDAARKEQARTPIGESKVIELIVELEAFNSERKAHVDIQAMRALANACVDHEANRLILLKENAFDTIVDVLRNSTHADSIKNACGALLNTTMSCEPAQTKVVELGAVEQLLKVLETQDLEENEVTVTIAARVSAFLCELDTGIQAIIKNSGIKTLIQLLERTCQDVESYVDIIDAVTDILRPVAAKDSAQKAIFQEGLLTPLLDILENAGTSDEGKTEEEKKEDDKKFAAIKADLIEVVVSVTLADANMIPIFNDKEIMHRFLTWLDLADREDLQTCAALCLGNVARSDQHCITLVHEYQAVEPLIHVVRKAVDLKASHAATGVLRNLALPEKNREQMGNAGVIQACFPLLKKDNALPLQSNIVGILKRLCTNDGYNSIRVISGREPFETLSSTSNAESELETPLSTLVELIDRTDDFALKSEGTRTLCNLIKVTWGSDCMTDIDDGSIRALQQTLNKTEVVLPIAAMTRNPKFVVLQNEGVIALTLLVTSPTQDKNAVLDSLVSVAVTPQPDPETTITEDAPVVEKAASFTLLESLLSLIKNKDGKCPDEVRTNVCVLLRNALDSASRDGEDPAYLTFLKSSDIKDTLTEVQSQPETRPLVKTAIGEVLSRL</sequence>
<evidence type="ECO:0000256" key="7">
    <source>
        <dbReference type="PROSITE-ProRule" id="PRU00259"/>
    </source>
</evidence>
<dbReference type="PANTHER" id="PTHR10957">
    <property type="entry name" value="RAP1 GTPASE-GDP DISSOCIATION STIMULATOR 1"/>
    <property type="match status" value="1"/>
</dbReference>
<evidence type="ECO:0000256" key="4">
    <source>
        <dbReference type="ARBA" id="ARBA00022490"/>
    </source>
</evidence>